<keyword evidence="3" id="KW-0963">Cytoplasm</keyword>
<organism evidence="6 8">
    <name type="scientific">Snodgrassella alvi</name>
    <dbReference type="NCBI Taxonomy" id="1196083"/>
    <lineage>
        <taxon>Bacteria</taxon>
        <taxon>Pseudomonadati</taxon>
        <taxon>Pseudomonadota</taxon>
        <taxon>Betaproteobacteria</taxon>
        <taxon>Neisseriales</taxon>
        <taxon>Neisseriaceae</taxon>
        <taxon>Snodgrassella</taxon>
    </lineage>
</organism>
<accession>A0A066TV67</accession>
<dbReference type="GO" id="GO:0051087">
    <property type="term" value="F:protein-folding chaperone binding"/>
    <property type="evidence" value="ECO:0007669"/>
    <property type="project" value="TreeGrafter"/>
</dbReference>
<dbReference type="HAMAP" id="MF_00580">
    <property type="entry name" value="CH10"/>
    <property type="match status" value="1"/>
</dbReference>
<dbReference type="GO" id="GO:0005524">
    <property type="term" value="F:ATP binding"/>
    <property type="evidence" value="ECO:0007669"/>
    <property type="project" value="InterPro"/>
</dbReference>
<evidence type="ECO:0000313" key="5">
    <source>
        <dbReference type="EMBL" id="PIT48758.1"/>
    </source>
</evidence>
<dbReference type="InterPro" id="IPR018369">
    <property type="entry name" value="Chaprnonin_Cpn10_CS"/>
</dbReference>
<comment type="caution">
    <text evidence="6">The sequence shown here is derived from an EMBL/GenBank/DDBJ whole genome shotgun (WGS) entry which is preliminary data.</text>
</comment>
<dbReference type="RefSeq" id="WP_037405031.1">
    <property type="nucleotide sequence ID" value="NZ_MEIP01000012.1"/>
</dbReference>
<dbReference type="AlphaFoldDB" id="A0A066TV67"/>
<evidence type="ECO:0000256" key="3">
    <source>
        <dbReference type="HAMAP-Rule" id="MF_00580"/>
    </source>
</evidence>
<dbReference type="InterPro" id="IPR011032">
    <property type="entry name" value="GroES-like_sf"/>
</dbReference>
<dbReference type="SUPFAM" id="SSF50129">
    <property type="entry name" value="GroES-like"/>
    <property type="match status" value="1"/>
</dbReference>
<dbReference type="InterPro" id="IPR020818">
    <property type="entry name" value="Chaperonin_GroES"/>
</dbReference>
<evidence type="ECO:0000256" key="1">
    <source>
        <dbReference type="ARBA" id="ARBA00006975"/>
    </source>
</evidence>
<dbReference type="Proteomes" id="UP000229970">
    <property type="component" value="Unassembled WGS sequence"/>
</dbReference>
<dbReference type="CDD" id="cd00320">
    <property type="entry name" value="cpn10"/>
    <property type="match status" value="1"/>
</dbReference>
<evidence type="ECO:0000313" key="8">
    <source>
        <dbReference type="Proteomes" id="UP000231484"/>
    </source>
</evidence>
<dbReference type="InterPro" id="IPR037124">
    <property type="entry name" value="Chaperonin_GroES_sf"/>
</dbReference>
<dbReference type="eggNOG" id="COG0234">
    <property type="taxonomic scope" value="Bacteria"/>
</dbReference>
<evidence type="ECO:0000256" key="2">
    <source>
        <dbReference type="ARBA" id="ARBA00023186"/>
    </source>
</evidence>
<dbReference type="GO" id="GO:0051082">
    <property type="term" value="F:unfolded protein binding"/>
    <property type="evidence" value="ECO:0007669"/>
    <property type="project" value="TreeGrafter"/>
</dbReference>
<evidence type="ECO:0000313" key="6">
    <source>
        <dbReference type="EMBL" id="PIT51759.1"/>
    </source>
</evidence>
<dbReference type="GO" id="GO:0046872">
    <property type="term" value="F:metal ion binding"/>
    <property type="evidence" value="ECO:0007669"/>
    <property type="project" value="TreeGrafter"/>
</dbReference>
<dbReference type="Proteomes" id="UP000231484">
    <property type="component" value="Unassembled WGS sequence"/>
</dbReference>
<comment type="similarity">
    <text evidence="1 3 4">Belongs to the GroES chaperonin family.</text>
</comment>
<evidence type="ECO:0000256" key="4">
    <source>
        <dbReference type="RuleBase" id="RU000535"/>
    </source>
</evidence>
<gene>
    <name evidence="3" type="primary">groES</name>
    <name evidence="3" type="synonym">groS</name>
    <name evidence="5" type="ORF">BHC46_03370</name>
    <name evidence="6" type="ORF">BHC48_03540</name>
</gene>
<protein>
    <recommendedName>
        <fullName evidence="3">Co-chaperonin GroES</fullName>
    </recommendedName>
    <alternativeName>
        <fullName evidence="3">10 kDa chaperonin</fullName>
    </alternativeName>
    <alternativeName>
        <fullName evidence="3">Chaperonin-10</fullName>
        <shortName evidence="3">Cpn10</shortName>
    </alternativeName>
</protein>
<dbReference type="GeneID" id="75157078"/>
<keyword evidence="2 3" id="KW-0143">Chaperone</keyword>
<dbReference type="EMBL" id="MEIQ01000027">
    <property type="protein sequence ID" value="PIT51759.1"/>
    <property type="molecule type" value="Genomic_DNA"/>
</dbReference>
<dbReference type="PANTHER" id="PTHR10772:SF58">
    <property type="entry name" value="CO-CHAPERONIN GROES"/>
    <property type="match status" value="1"/>
</dbReference>
<dbReference type="GO" id="GO:0044183">
    <property type="term" value="F:protein folding chaperone"/>
    <property type="evidence" value="ECO:0007669"/>
    <property type="project" value="InterPro"/>
</dbReference>
<dbReference type="Pfam" id="PF00166">
    <property type="entry name" value="Cpn10"/>
    <property type="match status" value="1"/>
</dbReference>
<name>A0A066TV67_9NEIS</name>
<dbReference type="EMBL" id="MEIP01000012">
    <property type="protein sequence ID" value="PIT48758.1"/>
    <property type="molecule type" value="Genomic_DNA"/>
</dbReference>
<evidence type="ECO:0000313" key="7">
    <source>
        <dbReference type="Proteomes" id="UP000229970"/>
    </source>
</evidence>
<dbReference type="GO" id="GO:0005737">
    <property type="term" value="C:cytoplasm"/>
    <property type="evidence" value="ECO:0007669"/>
    <property type="project" value="UniProtKB-SubCell"/>
</dbReference>
<sequence length="95" mass="10339">MTIRPLNDRVVVKRLEAEEKTASGIVLPGSAAEKPDMGEVLAVGNGKLLKNGDRQKLDVKVGDKVIFGKYSGQTVKVDGEELLVMREEDIFGIVE</sequence>
<dbReference type="NCBIfam" id="NF001534">
    <property type="entry name" value="PRK00364.2-5"/>
    <property type="match status" value="1"/>
</dbReference>
<dbReference type="NCBIfam" id="NF001533">
    <property type="entry name" value="PRK00364.2-4"/>
    <property type="match status" value="1"/>
</dbReference>
<dbReference type="NCBIfam" id="NF001531">
    <property type="entry name" value="PRK00364.2-2"/>
    <property type="match status" value="1"/>
</dbReference>
<dbReference type="SMART" id="SM00883">
    <property type="entry name" value="Cpn10"/>
    <property type="match status" value="1"/>
</dbReference>
<dbReference type="PROSITE" id="PS00681">
    <property type="entry name" value="CHAPERONINS_CPN10"/>
    <property type="match status" value="1"/>
</dbReference>
<proteinExistence type="inferred from homology"/>
<dbReference type="Gene3D" id="2.30.33.40">
    <property type="entry name" value="GroES chaperonin"/>
    <property type="match status" value="1"/>
</dbReference>
<comment type="subcellular location">
    <subcellularLocation>
        <location evidence="3">Cytoplasm</location>
    </subcellularLocation>
</comment>
<dbReference type="PANTHER" id="PTHR10772">
    <property type="entry name" value="10 KDA HEAT SHOCK PROTEIN"/>
    <property type="match status" value="1"/>
</dbReference>
<comment type="function">
    <text evidence="3 4">Together with the chaperonin GroEL, plays an essential role in assisting protein folding. The GroEL-GroES system forms a nano-cage that allows encapsulation of the non-native substrate proteins and provides a physical environment optimized to promote and accelerate protein folding. GroES binds to the apical surface of the GroEL ring, thereby capping the opening of the GroEL channel.</text>
</comment>
<dbReference type="OrthoDB" id="9806791at2"/>
<dbReference type="FunFam" id="2.30.33.40:FF:000001">
    <property type="entry name" value="10 kDa chaperonin"/>
    <property type="match status" value="1"/>
</dbReference>
<reference evidence="7 8" key="1">
    <citation type="journal article" date="2017" name="MBio">
        <title>Type VI secretion-mediated competition in the bee gut microbiome.</title>
        <authorList>
            <person name="Steele M.I."/>
            <person name="Kwong W.K."/>
            <person name="Powell J.E."/>
            <person name="Whiteley M."/>
            <person name="Moran N.A."/>
        </authorList>
    </citation>
    <scope>NUCLEOTIDE SEQUENCE [LARGE SCALE GENOMIC DNA]</scope>
    <source>
        <strain evidence="6 8">Occ4-2</strain>
        <strain evidence="5 7">Ruf1-X</strain>
    </source>
</reference>
<dbReference type="NCBIfam" id="NF001527">
    <property type="entry name" value="PRK00364.1-2"/>
    <property type="match status" value="1"/>
</dbReference>
<comment type="subunit">
    <text evidence="3">Heptamer of 7 subunits arranged in a ring. Interacts with the chaperonin GroEL.</text>
</comment>
<dbReference type="PRINTS" id="PR00297">
    <property type="entry name" value="CHAPERONIN10"/>
</dbReference>